<dbReference type="InterPro" id="IPR054593">
    <property type="entry name" value="Beta-mannosidase-like_N2"/>
</dbReference>
<evidence type="ECO:0000256" key="3">
    <source>
        <dbReference type="ARBA" id="ARBA00007401"/>
    </source>
</evidence>
<keyword evidence="8" id="KW-0458">Lysosome</keyword>
<keyword evidence="7" id="KW-0325">Glycoprotein</keyword>
<evidence type="ECO:0000256" key="8">
    <source>
        <dbReference type="ARBA" id="ARBA00023228"/>
    </source>
</evidence>
<dbReference type="InterPro" id="IPR041625">
    <property type="entry name" value="Beta-mannosidase_Ig"/>
</dbReference>
<dbReference type="Proteomes" id="UP000504635">
    <property type="component" value="Unplaced"/>
</dbReference>
<keyword evidence="15" id="KW-1185">Reference proteome</keyword>
<dbReference type="FunCoup" id="A0A6J2Z045">
    <property type="interactions" value="529"/>
</dbReference>
<evidence type="ECO:0000313" key="16">
    <source>
        <dbReference type="RefSeq" id="XP_030768435.1"/>
    </source>
</evidence>
<dbReference type="GO" id="GO:0005975">
    <property type="term" value="P:carbohydrate metabolic process"/>
    <property type="evidence" value="ECO:0007669"/>
    <property type="project" value="InterPro"/>
</dbReference>
<dbReference type="RefSeq" id="XP_030768435.1">
    <property type="nucleotide sequence ID" value="XM_030912575.1"/>
</dbReference>
<dbReference type="InterPro" id="IPR006102">
    <property type="entry name" value="Ig-like_GH2"/>
</dbReference>
<dbReference type="SUPFAM" id="SSF49303">
    <property type="entry name" value="beta-Galactosidase/glucuronidase domain"/>
    <property type="match status" value="3"/>
</dbReference>
<dbReference type="Pfam" id="PF00703">
    <property type="entry name" value="Glyco_hydro_2"/>
    <property type="match status" value="1"/>
</dbReference>
<dbReference type="AlphaFoldDB" id="A0A6J2Z045"/>
<dbReference type="InParanoid" id="A0A6J2Z045"/>
<dbReference type="PANTHER" id="PTHR43730">
    <property type="entry name" value="BETA-MANNOSIDASE"/>
    <property type="match status" value="1"/>
</dbReference>
<keyword evidence="5 11" id="KW-0732">Signal</keyword>
<dbReference type="Pfam" id="PF22666">
    <property type="entry name" value="Glyco_hydro_2_N2"/>
    <property type="match status" value="1"/>
</dbReference>
<dbReference type="GO" id="GO:0004567">
    <property type="term" value="F:beta-mannosidase activity"/>
    <property type="evidence" value="ECO:0007669"/>
    <property type="project" value="UniProtKB-EC"/>
</dbReference>
<dbReference type="SUPFAM" id="SSF49785">
    <property type="entry name" value="Galactose-binding domain-like"/>
    <property type="match status" value="1"/>
</dbReference>
<evidence type="ECO:0000256" key="10">
    <source>
        <dbReference type="ARBA" id="ARBA00033445"/>
    </source>
</evidence>
<name>A0A6J2Z045_SITOR</name>
<feature type="chain" id="PRO_5026726187" description="beta-mannosidase" evidence="11">
    <location>
        <begin position="25"/>
        <end position="907"/>
    </location>
</feature>
<dbReference type="EC" id="3.2.1.25" evidence="4"/>
<dbReference type="GO" id="GO:0005764">
    <property type="term" value="C:lysosome"/>
    <property type="evidence" value="ECO:0007669"/>
    <property type="project" value="UniProtKB-SubCell"/>
</dbReference>
<dbReference type="GeneID" id="115891963"/>
<evidence type="ECO:0000256" key="7">
    <source>
        <dbReference type="ARBA" id="ARBA00023180"/>
    </source>
</evidence>
<evidence type="ECO:0000256" key="1">
    <source>
        <dbReference type="ARBA" id="ARBA00000829"/>
    </source>
</evidence>
<evidence type="ECO:0000256" key="2">
    <source>
        <dbReference type="ARBA" id="ARBA00004371"/>
    </source>
</evidence>
<feature type="domain" description="Beta-mannosidase-like galactose-binding" evidence="14">
    <location>
        <begin position="48"/>
        <end position="213"/>
    </location>
</feature>
<dbReference type="PANTHER" id="PTHR43730:SF1">
    <property type="entry name" value="BETA-MANNOSIDASE"/>
    <property type="match status" value="1"/>
</dbReference>
<dbReference type="KEGG" id="soy:115891963"/>
<dbReference type="Gene3D" id="2.60.120.260">
    <property type="entry name" value="Galactose-binding domain-like"/>
    <property type="match status" value="1"/>
</dbReference>
<comment type="catalytic activity">
    <reaction evidence="1">
        <text>Hydrolysis of terminal, non-reducing beta-D-mannose residues in beta-D-mannosides.</text>
        <dbReference type="EC" id="3.2.1.25"/>
    </reaction>
</comment>
<feature type="domain" description="Beta-mannosidase Ig-fold" evidence="13">
    <location>
        <begin position="826"/>
        <end position="903"/>
    </location>
</feature>
<dbReference type="FunFam" id="2.60.120.260:FF:000060">
    <property type="entry name" value="Probable beta-mannosidase"/>
    <property type="match status" value="1"/>
</dbReference>
<accession>A0A6J2Z045</accession>
<dbReference type="SUPFAM" id="SSF51445">
    <property type="entry name" value="(Trans)glycosidases"/>
    <property type="match status" value="1"/>
</dbReference>
<dbReference type="InterPro" id="IPR036156">
    <property type="entry name" value="Beta-gal/glucu_dom_sf"/>
</dbReference>
<dbReference type="InterPro" id="IPR017853">
    <property type="entry name" value="GH"/>
</dbReference>
<proteinExistence type="inferred from homology"/>
<comment type="subcellular location">
    <subcellularLocation>
        <location evidence="2">Lysosome</location>
    </subcellularLocation>
</comment>
<reference evidence="16" key="1">
    <citation type="submission" date="2025-08" db="UniProtKB">
        <authorList>
            <consortium name="RefSeq"/>
        </authorList>
    </citation>
    <scope>IDENTIFICATION</scope>
    <source>
        <tissue evidence="16">Gonads</tissue>
    </source>
</reference>
<evidence type="ECO:0000256" key="11">
    <source>
        <dbReference type="SAM" id="SignalP"/>
    </source>
</evidence>
<feature type="domain" description="Glycoside hydrolase family 2 immunoglobulin-like beta-sandwich" evidence="12">
    <location>
        <begin position="230"/>
        <end position="338"/>
    </location>
</feature>
<evidence type="ECO:0000259" key="14">
    <source>
        <dbReference type="Pfam" id="PF22666"/>
    </source>
</evidence>
<evidence type="ECO:0000259" key="12">
    <source>
        <dbReference type="Pfam" id="PF00703"/>
    </source>
</evidence>
<evidence type="ECO:0000256" key="4">
    <source>
        <dbReference type="ARBA" id="ARBA00012754"/>
    </source>
</evidence>
<dbReference type="GO" id="GO:0005576">
    <property type="term" value="C:extracellular region"/>
    <property type="evidence" value="ECO:0007669"/>
    <property type="project" value="UniProtKB-SubCell"/>
</dbReference>
<evidence type="ECO:0000256" key="6">
    <source>
        <dbReference type="ARBA" id="ARBA00022801"/>
    </source>
</evidence>
<organism evidence="15 16">
    <name type="scientific">Sitophilus oryzae</name>
    <name type="common">Rice weevil</name>
    <name type="synonym">Curculio oryzae</name>
    <dbReference type="NCBI Taxonomy" id="7048"/>
    <lineage>
        <taxon>Eukaryota</taxon>
        <taxon>Metazoa</taxon>
        <taxon>Ecdysozoa</taxon>
        <taxon>Arthropoda</taxon>
        <taxon>Hexapoda</taxon>
        <taxon>Insecta</taxon>
        <taxon>Pterygota</taxon>
        <taxon>Neoptera</taxon>
        <taxon>Endopterygota</taxon>
        <taxon>Coleoptera</taxon>
        <taxon>Polyphaga</taxon>
        <taxon>Cucujiformia</taxon>
        <taxon>Curculionidae</taxon>
        <taxon>Dryophthorinae</taxon>
        <taxon>Sitophilus</taxon>
    </lineage>
</organism>
<evidence type="ECO:0000256" key="9">
    <source>
        <dbReference type="ARBA" id="ARBA00023295"/>
    </source>
</evidence>
<evidence type="ECO:0000259" key="13">
    <source>
        <dbReference type="Pfam" id="PF17753"/>
    </source>
</evidence>
<feature type="signal peptide" evidence="11">
    <location>
        <begin position="1"/>
        <end position="24"/>
    </location>
</feature>
<dbReference type="FunFam" id="3.20.20.80:FF:000035">
    <property type="entry name" value="Mannosidase beta"/>
    <property type="match status" value="1"/>
</dbReference>
<keyword evidence="6" id="KW-0378">Hydrolase</keyword>
<dbReference type="OrthoDB" id="2866996at2759"/>
<comment type="similarity">
    <text evidence="3">Belongs to the glycosyl hydrolase 2 family.</text>
</comment>
<dbReference type="Gene3D" id="3.20.20.80">
    <property type="entry name" value="Glycosidases"/>
    <property type="match status" value="1"/>
</dbReference>
<dbReference type="InterPro" id="IPR008979">
    <property type="entry name" value="Galactose-bd-like_sf"/>
</dbReference>
<evidence type="ECO:0000313" key="15">
    <source>
        <dbReference type="Proteomes" id="UP000504635"/>
    </source>
</evidence>
<evidence type="ECO:0000256" key="5">
    <source>
        <dbReference type="ARBA" id="ARBA00022729"/>
    </source>
</evidence>
<dbReference type="InterPro" id="IPR050887">
    <property type="entry name" value="Beta-mannosidase_GH2"/>
</dbReference>
<dbReference type="Pfam" id="PF17753">
    <property type="entry name" value="Ig_mannosidase"/>
    <property type="match status" value="1"/>
</dbReference>
<sequence length="907" mass="103468">MEIFSALSIKVLAVLALLAGTCSSKESFMILSMDGEWIAKETIVGYEFNATVPGGIYTDLMNANIIENVFFRYNDNSSRWVGYNNWTYSKIFTVDADLLNYIQVNLVFEGIDTIAQIILNDVFIANTSNMFLRYIIDVKDSLKVGTNNLTVFFESPVEVGKKLNDGQLKDYKIPLECPNEAYRGECHINMLRKMQASFSWDWGPAFPSVGLWKPVYLESYNESLIRYVVTDVIDKDDDTWSLNVDTYFANNTKQAVKGQLNVAIDTDTSKVTEIYVVDVKIDSNNEIVHSAFIDIPKNQVKQWWPNGYGSQSLYQLQVDFLAEADGTAHSKSQKIGFRSVELVQDDLEKGATFYFKINGVPIFAKGSNEIPINVLPEVGQDKDTIRYLLQSAKDVHMNMLRVWGGGVYESDNFYEVADELGIMIWQDFMFACSLYPVKQDYLNSVTAEVNHNVKRIYSHPSIVIYAGNNENEGVLADNWYDTKGNYDLYKKDYVTLYIDTIKAEFDRVTKNRSIYVSSSPSNGKESESEGWVAEQPGSSLYGDVHYYNYVKDAWSSTSYPVPRFCSEFGYQSLPFEFSWLTATNNSADLSINGEFMDYRQHHPLGNAEMEVLIVENLNLPSNSSNYDSGFIYLSQVLYAQAIRVESEHYRRYRSYLNEDGEGYTMGALYWQLNDVWVAPTWSSIDYTGRWKMLHYFAKDMFSPVIVTGHLDWGRQLNLYTVNDQLNPVEDVTVILRIYKYDSPDFKPMYENRTNMTLNAAGSQLIQTISVDNFLVDQNCGEALNASLNCFFYFIIEKQSNTGTSVAVSPENYFFPEKLKQSTLASPTVNITSIKAKDTNTYEITVTTNNIAYFVWLDSQSIKGRFSENGFLLVEVTRTIWFYSAQNTTASELEAVLTVTHLKDPRWA</sequence>
<dbReference type="GO" id="GO:0006516">
    <property type="term" value="P:glycoprotein catabolic process"/>
    <property type="evidence" value="ECO:0007669"/>
    <property type="project" value="TreeGrafter"/>
</dbReference>
<dbReference type="Gene3D" id="2.60.40.10">
    <property type="entry name" value="Immunoglobulins"/>
    <property type="match status" value="3"/>
</dbReference>
<gene>
    <name evidence="16" type="primary">LOC115891963</name>
</gene>
<dbReference type="FunFam" id="2.60.40.10:FF:000650">
    <property type="entry name" value="Mannosidase beta"/>
    <property type="match status" value="1"/>
</dbReference>
<protein>
    <recommendedName>
        <fullName evidence="4">beta-mannosidase</fullName>
        <ecNumber evidence="4">3.2.1.25</ecNumber>
    </recommendedName>
    <alternativeName>
        <fullName evidence="10">Mannanase</fullName>
    </alternativeName>
</protein>
<dbReference type="InterPro" id="IPR013783">
    <property type="entry name" value="Ig-like_fold"/>
</dbReference>
<keyword evidence="9" id="KW-0326">Glycosidase</keyword>